<dbReference type="AlphaFoldDB" id="A0A1A9ULG5"/>
<evidence type="ECO:0000256" key="1">
    <source>
        <dbReference type="SAM" id="Phobius"/>
    </source>
</evidence>
<dbReference type="Proteomes" id="UP000078200">
    <property type="component" value="Unassembled WGS sequence"/>
</dbReference>
<dbReference type="EnsemblMetazoa" id="GAUT008307-RA">
    <property type="protein sequence ID" value="GAUT008307-PA"/>
    <property type="gene ID" value="GAUT008307"/>
</dbReference>
<keyword evidence="1" id="KW-1133">Transmembrane helix</keyword>
<reference evidence="3" key="1">
    <citation type="submission" date="2020-05" db="UniProtKB">
        <authorList>
            <consortium name="EnsemblMetazoa"/>
        </authorList>
    </citation>
    <scope>IDENTIFICATION</scope>
    <source>
        <strain evidence="3">TTRI</strain>
    </source>
</reference>
<protein>
    <recommendedName>
        <fullName evidence="5">Secreted protein</fullName>
    </recommendedName>
</protein>
<sequence length="227" mass="25152">MMLLLLLGLMPDGSMGGSSGVLMHVVLAGQHIAGIAGGGNGSSRLQLQHIVGLHVGNQRHYAVRLRFHYIALLRRRDWSVCIDVVRHVLLLRFRVLLMGDNKLRMNWHVAAVGHGIVIILLVCLLWCLAGPSRAALTWLGRRGLLTRLGDRLWRFDVLLVDAGVDENGNLAENWRNRYWHKAKEYVCLRYGRGAPSSCMGTPNQIPVIASIYEIAAAVRVGKVAHSC</sequence>
<feature type="transmembrane region" description="Helical" evidence="1">
    <location>
        <begin position="107"/>
        <end position="129"/>
    </location>
</feature>
<keyword evidence="4" id="KW-1185">Reference proteome</keyword>
<keyword evidence="1" id="KW-0472">Membrane</keyword>
<evidence type="ECO:0008006" key="5">
    <source>
        <dbReference type="Google" id="ProtNLM"/>
    </source>
</evidence>
<evidence type="ECO:0000313" key="3">
    <source>
        <dbReference type="EnsemblMetazoa" id="GAUT008307-PA"/>
    </source>
</evidence>
<organism evidence="3 4">
    <name type="scientific">Glossina austeni</name>
    <name type="common">Savannah tsetse fly</name>
    <dbReference type="NCBI Taxonomy" id="7395"/>
    <lineage>
        <taxon>Eukaryota</taxon>
        <taxon>Metazoa</taxon>
        <taxon>Ecdysozoa</taxon>
        <taxon>Arthropoda</taxon>
        <taxon>Hexapoda</taxon>
        <taxon>Insecta</taxon>
        <taxon>Pterygota</taxon>
        <taxon>Neoptera</taxon>
        <taxon>Endopterygota</taxon>
        <taxon>Diptera</taxon>
        <taxon>Brachycera</taxon>
        <taxon>Muscomorpha</taxon>
        <taxon>Hippoboscoidea</taxon>
        <taxon>Glossinidae</taxon>
        <taxon>Glossina</taxon>
    </lineage>
</organism>
<dbReference type="VEuPathDB" id="VectorBase:GAUT008307"/>
<feature type="signal peptide" evidence="2">
    <location>
        <begin position="1"/>
        <end position="16"/>
    </location>
</feature>
<keyword evidence="1" id="KW-0812">Transmembrane</keyword>
<proteinExistence type="predicted"/>
<evidence type="ECO:0000256" key="2">
    <source>
        <dbReference type="SAM" id="SignalP"/>
    </source>
</evidence>
<keyword evidence="2" id="KW-0732">Signal</keyword>
<evidence type="ECO:0000313" key="4">
    <source>
        <dbReference type="Proteomes" id="UP000078200"/>
    </source>
</evidence>
<feature type="chain" id="PRO_5008398633" description="Secreted protein" evidence="2">
    <location>
        <begin position="17"/>
        <end position="227"/>
    </location>
</feature>
<accession>A0A1A9ULG5</accession>
<name>A0A1A9ULG5_GLOAU</name>